<evidence type="ECO:0000256" key="3">
    <source>
        <dbReference type="ARBA" id="ARBA00023054"/>
    </source>
</evidence>
<feature type="compositionally biased region" description="Basic and acidic residues" evidence="5">
    <location>
        <begin position="24"/>
        <end position="34"/>
    </location>
</feature>
<evidence type="ECO:0000256" key="1">
    <source>
        <dbReference type="ARBA" id="ARBA00004496"/>
    </source>
</evidence>
<gene>
    <name evidence="6" type="ORF">DGYR_LOCUS168</name>
</gene>
<keyword evidence="2" id="KW-0963">Cytoplasm</keyword>
<evidence type="ECO:0000313" key="6">
    <source>
        <dbReference type="EMBL" id="CAD5110808.1"/>
    </source>
</evidence>
<protein>
    <submittedName>
        <fullName evidence="6">DgyrCDS172</fullName>
    </submittedName>
</protein>
<sequence length="1356" mass="159728">MEEDTIFKNVQSIKQKLEKTKRSLQDLHLSDRSNDFGGSNSSNSVRQAPDGHHLAINDTSSNSQSSKRTSYELERAKKHLERIQSENDRLVEQNHKLMLQLEDTTDRVCQIKADKVVLTKEMEQLSLRLKKENEVYEEKTECLERSEKELILAQNSLKEAEEDMIRLRYELAEQKRCNQQMAAEREGAIIKVKEFESTFTGIKKEKDDTIEKLMESKRKLQTKYESTLVAKSGLEQTNCRLKDELDDYKDRFSSLVNKLEETEEQKGKFEVQLIEVNDLLNGQSDIIDCLETQLRSNQEIQADRDQLKEDLDRQEIEYDRKIVDLQNHIENLELQMNELYSSIHETVKDFTRNIRPRTSSPKPNYDGSYMEFVSSNEEIDVLTLIKSIRHELDRRNKEIKKWRENTRTYAEQADMIDRLNEEVQALMVKQKDTISEKEKLKSLYEEQTDINRRKSEELNTFLEKLTKIEDHSSSLENELGKREELIDNLKKTLEKSKNERQFLANNFKTLESDFETKVTELHRTNRRVSDLEQQIKSTLLLCAEKDERIDEANSKMSMMKNLHSEQCAELQRNIDILQNSLKKCDEQREILERSVTAIREEVLSREDSLSKIRNEYEVQLEKKDETIRRLKRERDENINEMKDIESKILSYEKNIDLQVDEMERLKDRHQSELEIVKRKSNNKIEGLELEINKLRLKLHEIEDEAMRAKSEEYSAEVQELFKKVSFLEDCQGRLEQELKEAGEQLVAERDDSERLKDRIAEMEGIIISSKSEINSLKDHLKDKDESNEKLLNALREKEDRLKRTEENYLLKSNDLNKVKAEFTENGMKIERWENKLEEREKTIDHQKKIIRRLQDENRSLERECISMENDLKERQGELLRRAEEISQLEAGLRHHKENLQQRASQLEDGMRKAILDSEQKSKELSRLKNSLSKTELNSNNYVHELNETKRELEEKNMELNQLKLDFKKFNIAESKVQNELGRMNEREKDLLNQVEKLTKALDEVRKSSISLNEQLHENRKLQGDLNSKILDLEMENKKLKDEIKSKKLGLNKRNEETSQYSRKIESLERDLKLKESEIRRLEAELSEAQNSHANLHKDRDEALAKLKEVEQEINEIKDTYRKTNADQEEARLKQATQYRLRITQLEVDKEKLEQKFKTSQQSIKRLSKQIADRDELLDNVKQDLILKESEITRLQTQMSGFERSADESKILKRINAIGPDLETNSEKSLTDFAFEFRNNNNANRNEDRKKEYCSNCGKEKRPSHSCKHRVGCKCSTCTKKDKKEQKRDMGSIESLLPLSDIKQDSPITLIQHYDSDSSSRPKMASLEDSDSTCSEDVFARLSATRDKLTSKFKTQK</sequence>
<dbReference type="GO" id="GO:0005737">
    <property type="term" value="C:cytoplasm"/>
    <property type="evidence" value="ECO:0007669"/>
    <property type="project" value="UniProtKB-SubCell"/>
</dbReference>
<evidence type="ECO:0000256" key="4">
    <source>
        <dbReference type="SAM" id="Coils"/>
    </source>
</evidence>
<feature type="region of interest" description="Disordered" evidence="5">
    <location>
        <begin position="24"/>
        <end position="72"/>
    </location>
</feature>
<dbReference type="PANTHER" id="PTHR18875">
    <property type="entry name" value="SARCOMA ANTIGEN NY-SAR-24/CYTOSKELETAL PROTEIN SOJO"/>
    <property type="match status" value="1"/>
</dbReference>
<dbReference type="Proteomes" id="UP000549394">
    <property type="component" value="Unassembled WGS sequence"/>
</dbReference>
<feature type="region of interest" description="Disordered" evidence="5">
    <location>
        <begin position="1311"/>
        <end position="1330"/>
    </location>
</feature>
<evidence type="ECO:0000313" key="7">
    <source>
        <dbReference type="Proteomes" id="UP000549394"/>
    </source>
</evidence>
<comment type="subcellular location">
    <subcellularLocation>
        <location evidence="1">Cytoplasm</location>
    </subcellularLocation>
</comment>
<keyword evidence="3 4" id="KW-0175">Coiled coil</keyword>
<feature type="coiled-coil region" evidence="4">
    <location>
        <begin position="560"/>
        <end position="1197"/>
    </location>
</feature>
<dbReference type="SUPFAM" id="SSF57997">
    <property type="entry name" value="Tropomyosin"/>
    <property type="match status" value="2"/>
</dbReference>
<feature type="coiled-coil region" evidence="4">
    <location>
        <begin position="385"/>
        <end position="436"/>
    </location>
</feature>
<feature type="coiled-coil region" evidence="4">
    <location>
        <begin position="472"/>
        <end position="513"/>
    </location>
</feature>
<dbReference type="PANTHER" id="PTHR18875:SF8">
    <property type="entry name" value="COILED-COIL DOMAIN-CONTAINING PROTEIN 18"/>
    <property type="match status" value="1"/>
</dbReference>
<dbReference type="OrthoDB" id="304163at2759"/>
<feature type="coiled-coil region" evidence="4">
    <location>
        <begin position="73"/>
        <end position="177"/>
    </location>
</feature>
<accession>A0A7I8V6D1</accession>
<proteinExistence type="predicted"/>
<feature type="compositionally biased region" description="Low complexity" evidence="5">
    <location>
        <begin position="35"/>
        <end position="44"/>
    </location>
</feature>
<reference evidence="6 7" key="1">
    <citation type="submission" date="2020-08" db="EMBL/GenBank/DDBJ databases">
        <authorList>
            <person name="Hejnol A."/>
        </authorList>
    </citation>
    <scope>NUCLEOTIDE SEQUENCE [LARGE SCALE GENOMIC DNA]</scope>
</reference>
<organism evidence="6 7">
    <name type="scientific">Dimorphilus gyrociliatus</name>
    <dbReference type="NCBI Taxonomy" id="2664684"/>
    <lineage>
        <taxon>Eukaryota</taxon>
        <taxon>Metazoa</taxon>
        <taxon>Spiralia</taxon>
        <taxon>Lophotrochozoa</taxon>
        <taxon>Annelida</taxon>
        <taxon>Polychaeta</taxon>
        <taxon>Polychaeta incertae sedis</taxon>
        <taxon>Dinophilidae</taxon>
        <taxon>Dimorphilus</taxon>
    </lineage>
</organism>
<name>A0A7I8V6D1_9ANNE</name>
<feature type="coiled-coil region" evidence="4">
    <location>
        <begin position="203"/>
        <end position="349"/>
    </location>
</feature>
<evidence type="ECO:0000256" key="2">
    <source>
        <dbReference type="ARBA" id="ARBA00022490"/>
    </source>
</evidence>
<comment type="caution">
    <text evidence="6">The sequence shown here is derived from an EMBL/GenBank/DDBJ whole genome shotgun (WGS) entry which is preliminary data.</text>
</comment>
<keyword evidence="7" id="KW-1185">Reference proteome</keyword>
<evidence type="ECO:0000256" key="5">
    <source>
        <dbReference type="SAM" id="MobiDB-lite"/>
    </source>
</evidence>
<dbReference type="EMBL" id="CAJFCJ010000001">
    <property type="protein sequence ID" value="CAD5110808.1"/>
    <property type="molecule type" value="Genomic_DNA"/>
</dbReference>